<keyword evidence="3" id="KW-0732">Signal</keyword>
<sequence>MKKHRLKIAVFLLFSLFFFVPDKAACASEGTVELTSQTNEPSKCFAASLRMQNLEYRILFSCHYLIYPVDETTFNYVMWATPQKGGNPVKLGTLGLGKGEFKTKTPFTSLFVTTESKKDTKTPSGSVVMRGNIKSIEFLEGETTPTPTSSPESDQVQNGEEVKQEEVKQELTTKDKLILALKRAGIAALFALVALIGIIFVISRSRG</sequence>
<name>A0A1F7X567_9BACT</name>
<organism evidence="4 5">
    <name type="scientific">Candidatus Woesebacteria bacterium RBG_13_36_22</name>
    <dbReference type="NCBI Taxonomy" id="1802478"/>
    <lineage>
        <taxon>Bacteria</taxon>
        <taxon>Candidatus Woeseibacteriota</taxon>
    </lineage>
</organism>
<evidence type="ECO:0000256" key="1">
    <source>
        <dbReference type="SAM" id="MobiDB-lite"/>
    </source>
</evidence>
<feature type="compositionally biased region" description="Low complexity" evidence="1">
    <location>
        <begin position="141"/>
        <end position="153"/>
    </location>
</feature>
<evidence type="ECO:0000256" key="2">
    <source>
        <dbReference type="SAM" id="Phobius"/>
    </source>
</evidence>
<keyword evidence="2" id="KW-1133">Transmembrane helix</keyword>
<reference evidence="4 5" key="1">
    <citation type="journal article" date="2016" name="Nat. Commun.">
        <title>Thousands of microbial genomes shed light on interconnected biogeochemical processes in an aquifer system.</title>
        <authorList>
            <person name="Anantharaman K."/>
            <person name="Brown C.T."/>
            <person name="Hug L.A."/>
            <person name="Sharon I."/>
            <person name="Castelle C.J."/>
            <person name="Probst A.J."/>
            <person name="Thomas B.C."/>
            <person name="Singh A."/>
            <person name="Wilkins M.J."/>
            <person name="Karaoz U."/>
            <person name="Brodie E.L."/>
            <person name="Williams K.H."/>
            <person name="Hubbard S.S."/>
            <person name="Banfield J.F."/>
        </authorList>
    </citation>
    <scope>NUCLEOTIDE SEQUENCE [LARGE SCALE GENOMIC DNA]</scope>
</reference>
<protein>
    <recommendedName>
        <fullName evidence="6">Cohesin domain-containing protein</fullName>
    </recommendedName>
</protein>
<evidence type="ECO:0000313" key="5">
    <source>
        <dbReference type="Proteomes" id="UP000176939"/>
    </source>
</evidence>
<keyword evidence="2" id="KW-0472">Membrane</keyword>
<keyword evidence="2" id="KW-0812">Transmembrane</keyword>
<evidence type="ECO:0000256" key="3">
    <source>
        <dbReference type="SAM" id="SignalP"/>
    </source>
</evidence>
<feature type="transmembrane region" description="Helical" evidence="2">
    <location>
        <begin position="184"/>
        <end position="202"/>
    </location>
</feature>
<feature type="signal peptide" evidence="3">
    <location>
        <begin position="1"/>
        <end position="24"/>
    </location>
</feature>
<comment type="caution">
    <text evidence="4">The sequence shown here is derived from an EMBL/GenBank/DDBJ whole genome shotgun (WGS) entry which is preliminary data.</text>
</comment>
<gene>
    <name evidence="4" type="ORF">A2Z67_01695</name>
</gene>
<dbReference type="EMBL" id="MGFQ01000017">
    <property type="protein sequence ID" value="OGM10023.1"/>
    <property type="molecule type" value="Genomic_DNA"/>
</dbReference>
<dbReference type="Proteomes" id="UP000176939">
    <property type="component" value="Unassembled WGS sequence"/>
</dbReference>
<accession>A0A1F7X567</accession>
<feature type="chain" id="PRO_5009533709" description="Cohesin domain-containing protein" evidence="3">
    <location>
        <begin position="25"/>
        <end position="207"/>
    </location>
</feature>
<dbReference type="AlphaFoldDB" id="A0A1F7X567"/>
<evidence type="ECO:0008006" key="6">
    <source>
        <dbReference type="Google" id="ProtNLM"/>
    </source>
</evidence>
<evidence type="ECO:0000313" key="4">
    <source>
        <dbReference type="EMBL" id="OGM10023.1"/>
    </source>
</evidence>
<feature type="region of interest" description="Disordered" evidence="1">
    <location>
        <begin position="139"/>
        <end position="167"/>
    </location>
</feature>
<proteinExistence type="predicted"/>